<feature type="transmembrane region" description="Helical" evidence="1">
    <location>
        <begin position="59"/>
        <end position="76"/>
    </location>
</feature>
<evidence type="ECO:0000313" key="2">
    <source>
        <dbReference type="EMBL" id="CAA64943.1"/>
    </source>
</evidence>
<reference evidence="2" key="3">
    <citation type="journal article" date="1997" name="Virology">
        <title>Characterization of the lysogeny DNA module from the temperate Streptococcus thermophilus bacteriophage phi Sfi21.</title>
        <authorList>
            <person name="Bruttin A."/>
            <person name="Desiere F."/>
            <person name="Lucchini S."/>
            <person name="Foley S."/>
            <person name="Brussow H."/>
        </authorList>
    </citation>
    <scope>NUCLEOTIDE SEQUENCE</scope>
</reference>
<keyword evidence="1" id="KW-1133">Transmembrane helix</keyword>
<reference evidence="2" key="2">
    <citation type="submission" date="1996-02" db="EMBL/GenBank/DDBJ databases">
        <authorList>
            <person name="Bruessow H."/>
        </authorList>
    </citation>
    <scope>NUCLEOTIDE SEQUENCE</scope>
</reference>
<keyword evidence="1" id="KW-0812">Transmembrane</keyword>
<proteinExistence type="predicted"/>
<reference evidence="2" key="1">
    <citation type="journal article" date="1996" name="Virology">
        <title>Site-specific spontaneous deletions in three genome regions of a temperate Streptococcus thermophilus phage.</title>
        <authorList>
            <person name="Bruttin A."/>
            <person name="Brussow H."/>
        </authorList>
    </citation>
    <scope>NUCLEOTIDE SEQUENCE</scope>
</reference>
<organism evidence="2">
    <name type="scientific">Moineauvirus Sfi21</name>
    <dbReference type="NCBI Taxonomy" id="64186"/>
    <lineage>
        <taxon>Viruses</taxon>
        <taxon>Duplodnaviria</taxon>
        <taxon>Heunggongvirae</taxon>
        <taxon>Uroviricota</taxon>
        <taxon>Caudoviricetes</taxon>
        <taxon>Aliceevansviridae</taxon>
        <taxon>Moineauvirus</taxon>
    </lineage>
</organism>
<reference evidence="2" key="4">
    <citation type="submission" date="1997-03" db="EMBL/GenBank/DDBJ databases">
        <authorList>
            <person name="Desiere F."/>
        </authorList>
    </citation>
    <scope>NUCLEOTIDE SEQUENCE</scope>
</reference>
<keyword evidence="1" id="KW-0472">Membrane</keyword>
<accession>O21983</accession>
<name>O21983_9CAUD</name>
<protein>
    <submittedName>
        <fullName evidence="2">Orf77 protein</fullName>
    </submittedName>
</protein>
<gene>
    <name evidence="2" type="primary">orf77</name>
</gene>
<sequence length="77" mass="9263">MFSSFTHFSFYSLEFSYASVSFFSISPSNFHSFRDVFDSFTTEFLNCFFSDFPCVCHNFFHFVYLSLYLMYTLYLTC</sequence>
<evidence type="ECO:0000256" key="1">
    <source>
        <dbReference type="SAM" id="Phobius"/>
    </source>
</evidence>
<dbReference type="EMBL" id="X95646">
    <property type="protein sequence ID" value="CAA64943.1"/>
    <property type="molecule type" value="Genomic_DNA"/>
</dbReference>